<feature type="region of interest" description="Disordered" evidence="1">
    <location>
        <begin position="248"/>
        <end position="284"/>
    </location>
</feature>
<dbReference type="OrthoDB" id="5413829at2759"/>
<feature type="region of interest" description="Disordered" evidence="1">
    <location>
        <begin position="94"/>
        <end position="115"/>
    </location>
</feature>
<evidence type="ECO:0000313" key="2">
    <source>
        <dbReference type="EMBL" id="KAF2749843.1"/>
    </source>
</evidence>
<keyword evidence="3" id="KW-1185">Reference proteome</keyword>
<evidence type="ECO:0000313" key="3">
    <source>
        <dbReference type="Proteomes" id="UP000799440"/>
    </source>
</evidence>
<gene>
    <name evidence="2" type="ORF">M011DRAFT_278529</name>
</gene>
<proteinExistence type="predicted"/>
<dbReference type="Proteomes" id="UP000799440">
    <property type="component" value="Unassembled WGS sequence"/>
</dbReference>
<dbReference type="AlphaFoldDB" id="A0A6A6VI68"/>
<protein>
    <submittedName>
        <fullName evidence="2">Uncharacterized protein</fullName>
    </submittedName>
</protein>
<dbReference type="EMBL" id="MU006565">
    <property type="protein sequence ID" value="KAF2749843.1"/>
    <property type="molecule type" value="Genomic_DNA"/>
</dbReference>
<name>A0A6A6VI68_9PLEO</name>
<reference evidence="2" key="1">
    <citation type="journal article" date="2020" name="Stud. Mycol.">
        <title>101 Dothideomycetes genomes: a test case for predicting lifestyles and emergence of pathogens.</title>
        <authorList>
            <person name="Haridas S."/>
            <person name="Albert R."/>
            <person name="Binder M."/>
            <person name="Bloem J."/>
            <person name="Labutti K."/>
            <person name="Salamov A."/>
            <person name="Andreopoulos B."/>
            <person name="Baker S."/>
            <person name="Barry K."/>
            <person name="Bills G."/>
            <person name="Bluhm B."/>
            <person name="Cannon C."/>
            <person name="Castanera R."/>
            <person name="Culley D."/>
            <person name="Daum C."/>
            <person name="Ezra D."/>
            <person name="Gonzalez J."/>
            <person name="Henrissat B."/>
            <person name="Kuo A."/>
            <person name="Liang C."/>
            <person name="Lipzen A."/>
            <person name="Lutzoni F."/>
            <person name="Magnuson J."/>
            <person name="Mondo S."/>
            <person name="Nolan M."/>
            <person name="Ohm R."/>
            <person name="Pangilinan J."/>
            <person name="Park H.-J."/>
            <person name="Ramirez L."/>
            <person name="Alfaro M."/>
            <person name="Sun H."/>
            <person name="Tritt A."/>
            <person name="Yoshinaga Y."/>
            <person name="Zwiers L.-H."/>
            <person name="Turgeon B."/>
            <person name="Goodwin S."/>
            <person name="Spatafora J."/>
            <person name="Crous P."/>
            <person name="Grigoriev I."/>
        </authorList>
    </citation>
    <scope>NUCLEOTIDE SEQUENCE</scope>
    <source>
        <strain evidence="2">CBS 119925</strain>
    </source>
</reference>
<accession>A0A6A6VI68</accession>
<organism evidence="2 3">
    <name type="scientific">Sporormia fimetaria CBS 119925</name>
    <dbReference type="NCBI Taxonomy" id="1340428"/>
    <lineage>
        <taxon>Eukaryota</taxon>
        <taxon>Fungi</taxon>
        <taxon>Dikarya</taxon>
        <taxon>Ascomycota</taxon>
        <taxon>Pezizomycotina</taxon>
        <taxon>Dothideomycetes</taxon>
        <taxon>Pleosporomycetidae</taxon>
        <taxon>Pleosporales</taxon>
        <taxon>Sporormiaceae</taxon>
        <taxon>Sporormia</taxon>
    </lineage>
</organism>
<evidence type="ECO:0000256" key="1">
    <source>
        <dbReference type="SAM" id="MobiDB-lite"/>
    </source>
</evidence>
<sequence length="284" mass="30871">MASVPRLLCLVGSYLDQTLLSQLNAHTTRLSTVLTQLTDDILRSGGRLAYEVEVLRGDTIGLAETLTDTLKDDIVKFVPEGISVEPKDILEEAKDEETQPAATQPPIKQPAPTPSHITSLHTLTLVRSRLEAVINIFGEAMHWTLPPSETSLTSSLISVSAPANDSASPSDLEKRGKDFAAALRSEIADLVTGADDVSAGAEAAQLRIQALRELAGVWKGTAEEKPRVRFVEGLVKLAEEKQREWVVQRQRVGRSGSMKKSEAEGEKPAQKGGGFLDNLQRLRF</sequence>
<feature type="compositionally biased region" description="Basic and acidic residues" evidence="1">
    <location>
        <begin position="259"/>
        <end position="269"/>
    </location>
</feature>